<reference evidence="2 3" key="1">
    <citation type="submission" date="2021-08" db="EMBL/GenBank/DDBJ databases">
        <authorList>
            <person name="Peeters C."/>
        </authorList>
    </citation>
    <scope>NUCLEOTIDE SEQUENCE [LARGE SCALE GENOMIC DNA]</scope>
    <source>
        <strain evidence="2 3">LMG 21510</strain>
    </source>
</reference>
<dbReference type="RefSeq" id="WP_222207594.1">
    <property type="nucleotide sequence ID" value="NZ_CAJZAH010000003.1"/>
</dbReference>
<evidence type="ECO:0000313" key="3">
    <source>
        <dbReference type="Proteomes" id="UP000721236"/>
    </source>
</evidence>
<feature type="compositionally biased region" description="Pro residues" evidence="1">
    <location>
        <begin position="84"/>
        <end position="105"/>
    </location>
</feature>
<protein>
    <submittedName>
        <fullName evidence="2">Uncharacterized protein</fullName>
    </submittedName>
</protein>
<keyword evidence="3" id="KW-1185">Reference proteome</keyword>
<feature type="region of interest" description="Disordered" evidence="1">
    <location>
        <begin position="68"/>
        <end position="105"/>
    </location>
</feature>
<proteinExistence type="predicted"/>
<gene>
    <name evidence="2" type="ORF">LMG21510_03602</name>
</gene>
<name>A0ABN7YY14_9BURK</name>
<sequence>MDEPFLYKSAEPMTWTFGQVVELVRDLEELGCLNELVAEADRTGIVLSVPPEAVNHVKRYLFQHHHHKTSEKAKGLIRSAACGPRPPSGPPVFPPPGPGDPPPHM</sequence>
<evidence type="ECO:0000256" key="1">
    <source>
        <dbReference type="SAM" id="MobiDB-lite"/>
    </source>
</evidence>
<organism evidence="2 3">
    <name type="scientific">Cupriavidus respiraculi</name>
    <dbReference type="NCBI Taxonomy" id="195930"/>
    <lineage>
        <taxon>Bacteria</taxon>
        <taxon>Pseudomonadati</taxon>
        <taxon>Pseudomonadota</taxon>
        <taxon>Betaproteobacteria</taxon>
        <taxon>Burkholderiales</taxon>
        <taxon>Burkholderiaceae</taxon>
        <taxon>Cupriavidus</taxon>
    </lineage>
</organism>
<dbReference type="EMBL" id="CAJZAH010000003">
    <property type="protein sequence ID" value="CAG9178504.1"/>
    <property type="molecule type" value="Genomic_DNA"/>
</dbReference>
<comment type="caution">
    <text evidence="2">The sequence shown here is derived from an EMBL/GenBank/DDBJ whole genome shotgun (WGS) entry which is preliminary data.</text>
</comment>
<dbReference type="Proteomes" id="UP000721236">
    <property type="component" value="Unassembled WGS sequence"/>
</dbReference>
<evidence type="ECO:0000313" key="2">
    <source>
        <dbReference type="EMBL" id="CAG9178504.1"/>
    </source>
</evidence>
<accession>A0ABN7YY14</accession>